<accession>A0AAE0RCF6</accession>
<organism evidence="2 3">
    <name type="scientific">Hemibagrus guttatus</name>
    <dbReference type="NCBI Taxonomy" id="175788"/>
    <lineage>
        <taxon>Eukaryota</taxon>
        <taxon>Metazoa</taxon>
        <taxon>Chordata</taxon>
        <taxon>Craniata</taxon>
        <taxon>Vertebrata</taxon>
        <taxon>Euteleostomi</taxon>
        <taxon>Actinopterygii</taxon>
        <taxon>Neopterygii</taxon>
        <taxon>Teleostei</taxon>
        <taxon>Ostariophysi</taxon>
        <taxon>Siluriformes</taxon>
        <taxon>Bagridae</taxon>
        <taxon>Hemibagrus</taxon>
    </lineage>
</organism>
<reference evidence="2" key="1">
    <citation type="submission" date="2023-06" db="EMBL/GenBank/DDBJ databases">
        <title>Male Hemibagrus guttatus genome.</title>
        <authorList>
            <person name="Bian C."/>
        </authorList>
    </citation>
    <scope>NUCLEOTIDE SEQUENCE</scope>
    <source>
        <strain evidence="2">Male_cb2023</strain>
        <tissue evidence="2">Muscle</tissue>
    </source>
</reference>
<evidence type="ECO:0000313" key="3">
    <source>
        <dbReference type="Proteomes" id="UP001274896"/>
    </source>
</evidence>
<dbReference type="Pfam" id="PF00078">
    <property type="entry name" value="RVT_1"/>
    <property type="match status" value="1"/>
</dbReference>
<dbReference type="AlphaFoldDB" id="A0AAE0RCF6"/>
<dbReference type="InterPro" id="IPR000477">
    <property type="entry name" value="RT_dom"/>
</dbReference>
<feature type="non-terminal residue" evidence="2">
    <location>
        <position position="1"/>
    </location>
</feature>
<proteinExistence type="predicted"/>
<comment type="caution">
    <text evidence="2">The sequence shown here is derived from an EMBL/GenBank/DDBJ whole genome shotgun (WGS) entry which is preliminary data.</text>
</comment>
<dbReference type="Proteomes" id="UP001274896">
    <property type="component" value="Unassembled WGS sequence"/>
</dbReference>
<gene>
    <name evidence="2" type="ORF">QTP70_015939</name>
</gene>
<evidence type="ECO:0000259" key="1">
    <source>
        <dbReference type="Pfam" id="PF00078"/>
    </source>
</evidence>
<sequence length="189" mass="21254">MLMLRRDFVNSISELQNAEQLVDVFTDIFNISMSILFFQCALRLVPSLFTRLVKTQLPPSLDPLQFVYRLNRSMHDAIETTLHLALPTWTIKTHMYKCSSFNTIIPQHLNEKLCLLDLNTSLCNWMLDLLAGRLQSVQIRNSISSTTTMSTGAPQGCVLSPLLFTLLTNNCVAMHSSSNIIKFAGATTV</sequence>
<feature type="domain" description="Reverse transcriptase" evidence="1">
    <location>
        <begin position="48"/>
        <end position="177"/>
    </location>
</feature>
<name>A0AAE0RCF6_9TELE</name>
<dbReference type="EMBL" id="JAUCMX010000004">
    <property type="protein sequence ID" value="KAK3548634.1"/>
    <property type="molecule type" value="Genomic_DNA"/>
</dbReference>
<protein>
    <recommendedName>
        <fullName evidence="1">Reverse transcriptase domain-containing protein</fullName>
    </recommendedName>
</protein>
<keyword evidence="3" id="KW-1185">Reference proteome</keyword>
<evidence type="ECO:0000313" key="2">
    <source>
        <dbReference type="EMBL" id="KAK3548634.1"/>
    </source>
</evidence>